<dbReference type="AlphaFoldDB" id="A0A316YHH9"/>
<evidence type="ECO:0000256" key="2">
    <source>
        <dbReference type="SAM" id="SignalP"/>
    </source>
</evidence>
<feature type="compositionally biased region" description="Low complexity" evidence="1">
    <location>
        <begin position="203"/>
        <end position="237"/>
    </location>
</feature>
<dbReference type="EMBL" id="KZ819637">
    <property type="protein sequence ID" value="PWN88887.1"/>
    <property type="molecule type" value="Genomic_DNA"/>
</dbReference>
<name>A0A316YHH9_9BASI</name>
<keyword evidence="4" id="KW-1185">Reference proteome</keyword>
<keyword evidence="2" id="KW-0732">Signal</keyword>
<dbReference type="RefSeq" id="XP_025376085.1">
    <property type="nucleotide sequence ID" value="XM_025524450.1"/>
</dbReference>
<evidence type="ECO:0000313" key="3">
    <source>
        <dbReference type="EMBL" id="PWN88887.1"/>
    </source>
</evidence>
<feature type="signal peptide" evidence="2">
    <location>
        <begin position="1"/>
        <end position="24"/>
    </location>
</feature>
<feature type="compositionally biased region" description="Basic residues" evidence="1">
    <location>
        <begin position="191"/>
        <end position="202"/>
    </location>
</feature>
<evidence type="ECO:0000256" key="1">
    <source>
        <dbReference type="SAM" id="MobiDB-lite"/>
    </source>
</evidence>
<feature type="region of interest" description="Disordered" evidence="1">
    <location>
        <begin position="25"/>
        <end position="60"/>
    </location>
</feature>
<protein>
    <submittedName>
        <fullName evidence="3">Uncharacterized protein</fullName>
    </submittedName>
</protein>
<reference evidence="3 4" key="1">
    <citation type="journal article" date="2018" name="Mol. Biol. Evol.">
        <title>Broad Genomic Sampling Reveals a Smut Pathogenic Ancestry of the Fungal Clade Ustilaginomycotina.</title>
        <authorList>
            <person name="Kijpornyongpan T."/>
            <person name="Mondo S.J."/>
            <person name="Barry K."/>
            <person name="Sandor L."/>
            <person name="Lee J."/>
            <person name="Lipzen A."/>
            <person name="Pangilinan J."/>
            <person name="LaButti K."/>
            <person name="Hainaut M."/>
            <person name="Henrissat B."/>
            <person name="Grigoriev I.V."/>
            <person name="Spatafora J.W."/>
            <person name="Aime M.C."/>
        </authorList>
    </citation>
    <scope>NUCLEOTIDE SEQUENCE [LARGE SCALE GENOMIC DNA]</scope>
    <source>
        <strain evidence="3 4">MCA 4198</strain>
    </source>
</reference>
<feature type="compositionally biased region" description="Basic and acidic residues" evidence="1">
    <location>
        <begin position="51"/>
        <end position="60"/>
    </location>
</feature>
<dbReference type="Proteomes" id="UP000245768">
    <property type="component" value="Unassembled WGS sequence"/>
</dbReference>
<dbReference type="InParanoid" id="A0A316YHH9"/>
<feature type="region of interest" description="Disordered" evidence="1">
    <location>
        <begin position="76"/>
        <end position="262"/>
    </location>
</feature>
<accession>A0A316YHH9</accession>
<feature type="chain" id="PRO_5016331188" evidence="2">
    <location>
        <begin position="25"/>
        <end position="429"/>
    </location>
</feature>
<gene>
    <name evidence="3" type="ORF">FA10DRAFT_294745</name>
</gene>
<feature type="compositionally biased region" description="Basic and acidic residues" evidence="1">
    <location>
        <begin position="171"/>
        <end position="186"/>
    </location>
</feature>
<organism evidence="3 4">
    <name type="scientific">Acaromyces ingoldii</name>
    <dbReference type="NCBI Taxonomy" id="215250"/>
    <lineage>
        <taxon>Eukaryota</taxon>
        <taxon>Fungi</taxon>
        <taxon>Dikarya</taxon>
        <taxon>Basidiomycota</taxon>
        <taxon>Ustilaginomycotina</taxon>
        <taxon>Exobasidiomycetes</taxon>
        <taxon>Exobasidiales</taxon>
        <taxon>Cryptobasidiaceae</taxon>
        <taxon>Acaromyces</taxon>
    </lineage>
</organism>
<proteinExistence type="predicted"/>
<feature type="compositionally biased region" description="Acidic residues" evidence="1">
    <location>
        <begin position="132"/>
        <end position="141"/>
    </location>
</feature>
<sequence length="429" mass="47596">MKAYFRFLLVLAILIAAFVAKSLSQPIPGGGKHPNGNDRLGGYTYLGDGSGRSDDSDEHVGRSWVGELKSAYNTVTERFRPGVSGGSSRPSDEYNSHTHRGKLDSQPIPGGGRRPTGNDGLGWYLYPGDDSGSSDDSDEDVGSSWVRELKSTHNTVPERFPPRVSSVTSHTSDEHVSHTHHGKLDSTQHFAAKHVRTHKRSGSRSNSGIGSSRSSISRSSSDSGISRNNSGISSSSSSGGGGGISHISNSEGEGTDYLSDLSGPVTASEPCVCSKKNEQQREKFNDAVLQIRAFYKSLYQSKDFSKVTKGIVDEYFYQWELLGESIRDASSELRKKMNRLARDEEEWEQWKSGEPFENEENEDRMFVTRVSRDIFEDIFDSHDRPPPPKISPRNYLESLWRRCADLIKTEIREEVKDVARKKGKEGCDF</sequence>
<evidence type="ECO:0000313" key="4">
    <source>
        <dbReference type="Proteomes" id="UP000245768"/>
    </source>
</evidence>
<dbReference type="GeneID" id="37046366"/>